<sequence length="160" mass="17715">MAIRKDNEPWQKFDADGPVLALVTHGPTLMENVEVHVLLGKEMARLGLAYLHQGLQPLTTALICRCSLTCSSPPCCHHRYRHRHHHYKQPLAPLHPAKALPAQTAPRLLLLCIVIASTPSLQSPDSLISSYHPMLIRLYGFGDLQCVKQVKQLSNGASFG</sequence>
<dbReference type="AlphaFoldDB" id="A0A0E0E360"/>
<reference evidence="1" key="1">
    <citation type="submission" date="2015-04" db="UniProtKB">
        <authorList>
            <consortium name="EnsemblPlants"/>
        </authorList>
    </citation>
    <scope>IDENTIFICATION</scope>
</reference>
<proteinExistence type="predicted"/>
<dbReference type="HOGENOM" id="CLU_1654966_0_0_1"/>
<keyword evidence="2" id="KW-1185">Reference proteome</keyword>
<name>A0A0E0E360_9ORYZ</name>
<accession>A0A0E0E360</accession>
<evidence type="ECO:0000313" key="2">
    <source>
        <dbReference type="Proteomes" id="UP000008021"/>
    </source>
</evidence>
<dbReference type="EnsemblPlants" id="OMERI06G19620.1">
    <property type="protein sequence ID" value="OMERI06G19620.1"/>
    <property type="gene ID" value="OMERI06G19620"/>
</dbReference>
<reference evidence="1" key="2">
    <citation type="submission" date="2018-05" db="EMBL/GenBank/DDBJ databases">
        <title>OmerRS3 (Oryza meridionalis Reference Sequence Version 3).</title>
        <authorList>
            <person name="Zhang J."/>
            <person name="Kudrna D."/>
            <person name="Lee S."/>
            <person name="Talag J."/>
            <person name="Welchert J."/>
            <person name="Wing R.A."/>
        </authorList>
    </citation>
    <scope>NUCLEOTIDE SEQUENCE [LARGE SCALE GENOMIC DNA]</scope>
    <source>
        <strain evidence="1">cv. OR44</strain>
    </source>
</reference>
<protein>
    <submittedName>
        <fullName evidence="1">Uncharacterized protein</fullName>
    </submittedName>
</protein>
<dbReference type="Proteomes" id="UP000008021">
    <property type="component" value="Chromosome 6"/>
</dbReference>
<organism evidence="1">
    <name type="scientific">Oryza meridionalis</name>
    <dbReference type="NCBI Taxonomy" id="40149"/>
    <lineage>
        <taxon>Eukaryota</taxon>
        <taxon>Viridiplantae</taxon>
        <taxon>Streptophyta</taxon>
        <taxon>Embryophyta</taxon>
        <taxon>Tracheophyta</taxon>
        <taxon>Spermatophyta</taxon>
        <taxon>Magnoliopsida</taxon>
        <taxon>Liliopsida</taxon>
        <taxon>Poales</taxon>
        <taxon>Poaceae</taxon>
        <taxon>BOP clade</taxon>
        <taxon>Oryzoideae</taxon>
        <taxon>Oryzeae</taxon>
        <taxon>Oryzinae</taxon>
        <taxon>Oryza</taxon>
    </lineage>
</organism>
<dbReference type="Gramene" id="OMERI06G19620.1">
    <property type="protein sequence ID" value="OMERI06G19620.1"/>
    <property type="gene ID" value="OMERI06G19620"/>
</dbReference>
<evidence type="ECO:0000313" key="1">
    <source>
        <dbReference type="EnsemblPlants" id="OMERI06G19620.1"/>
    </source>
</evidence>